<dbReference type="Proteomes" id="UP000019478">
    <property type="component" value="Unassembled WGS sequence"/>
</dbReference>
<keyword evidence="1" id="KW-1133">Transmembrane helix</keyword>
<dbReference type="PANTHER" id="PTHR37783">
    <property type="entry name" value="MEMBRANE PROTEIN, PUTATIVE (AFU_ORTHOLOGUE AFUA_1G04315)-RELATED"/>
    <property type="match status" value="1"/>
</dbReference>
<keyword evidence="1" id="KW-0472">Membrane</keyword>
<dbReference type="RefSeq" id="XP_007732162.1">
    <property type="nucleotide sequence ID" value="XM_007733972.1"/>
</dbReference>
<name>W9Y327_9EURO</name>
<dbReference type="InterPro" id="IPR037119">
    <property type="entry name" value="Haem_oxidase_HugZ-like_sf"/>
</dbReference>
<dbReference type="EMBL" id="AMGY01000003">
    <property type="protein sequence ID" value="EXJ86883.1"/>
    <property type="molecule type" value="Genomic_DNA"/>
</dbReference>
<evidence type="ECO:0000259" key="2">
    <source>
        <dbReference type="Pfam" id="PF10615"/>
    </source>
</evidence>
<keyword evidence="1" id="KW-0812">Transmembrane</keyword>
<organism evidence="3 4">
    <name type="scientific">Capronia epimyces CBS 606.96</name>
    <dbReference type="NCBI Taxonomy" id="1182542"/>
    <lineage>
        <taxon>Eukaryota</taxon>
        <taxon>Fungi</taxon>
        <taxon>Dikarya</taxon>
        <taxon>Ascomycota</taxon>
        <taxon>Pezizomycotina</taxon>
        <taxon>Eurotiomycetes</taxon>
        <taxon>Chaetothyriomycetidae</taxon>
        <taxon>Chaetothyriales</taxon>
        <taxon>Herpotrichiellaceae</taxon>
        <taxon>Capronia</taxon>
    </lineage>
</organism>
<comment type="caution">
    <text evidence="3">The sequence shown here is derived from an EMBL/GenBank/DDBJ whole genome shotgun (WGS) entry which is preliminary data.</text>
</comment>
<evidence type="ECO:0000313" key="3">
    <source>
        <dbReference type="EMBL" id="EXJ86883.1"/>
    </source>
</evidence>
<proteinExistence type="predicted"/>
<dbReference type="Pfam" id="PF10615">
    <property type="entry name" value="DUF2470"/>
    <property type="match status" value="1"/>
</dbReference>
<dbReference type="OrthoDB" id="5553410at2759"/>
<protein>
    <recommendedName>
        <fullName evidence="2">DUF2470 domain-containing protein</fullName>
    </recommendedName>
</protein>
<reference evidence="3 4" key="1">
    <citation type="submission" date="2013-03" db="EMBL/GenBank/DDBJ databases">
        <title>The Genome Sequence of Capronia epimyces CBS 606.96.</title>
        <authorList>
            <consortium name="The Broad Institute Genomics Platform"/>
            <person name="Cuomo C."/>
            <person name="de Hoog S."/>
            <person name="Gorbushina A."/>
            <person name="Walker B."/>
            <person name="Young S.K."/>
            <person name="Zeng Q."/>
            <person name="Gargeya S."/>
            <person name="Fitzgerald M."/>
            <person name="Haas B."/>
            <person name="Abouelleil A."/>
            <person name="Allen A.W."/>
            <person name="Alvarado L."/>
            <person name="Arachchi H.M."/>
            <person name="Berlin A.M."/>
            <person name="Chapman S.B."/>
            <person name="Gainer-Dewar J."/>
            <person name="Goldberg J."/>
            <person name="Griggs A."/>
            <person name="Gujja S."/>
            <person name="Hansen M."/>
            <person name="Howarth C."/>
            <person name="Imamovic A."/>
            <person name="Ireland A."/>
            <person name="Larimer J."/>
            <person name="McCowan C."/>
            <person name="Murphy C."/>
            <person name="Pearson M."/>
            <person name="Poon T.W."/>
            <person name="Priest M."/>
            <person name="Roberts A."/>
            <person name="Saif S."/>
            <person name="Shea T."/>
            <person name="Sisk P."/>
            <person name="Sykes S."/>
            <person name="Wortman J."/>
            <person name="Nusbaum C."/>
            <person name="Birren B."/>
        </authorList>
    </citation>
    <scope>NUCLEOTIDE SEQUENCE [LARGE SCALE GENOMIC DNA]</scope>
    <source>
        <strain evidence="3 4">CBS 606.96</strain>
    </source>
</reference>
<dbReference type="Gene3D" id="3.20.180.10">
    <property type="entry name" value="PNP-oxidase-like"/>
    <property type="match status" value="1"/>
</dbReference>
<dbReference type="PANTHER" id="PTHR37783:SF1">
    <property type="entry name" value="MEMBRANE PROTEIN, PUTATIVE (AFU_ORTHOLOGUE AFUA_1G04315)-RELATED"/>
    <property type="match status" value="1"/>
</dbReference>
<feature type="transmembrane region" description="Helical" evidence="1">
    <location>
        <begin position="155"/>
        <end position="177"/>
    </location>
</feature>
<evidence type="ECO:0000313" key="4">
    <source>
        <dbReference type="Proteomes" id="UP000019478"/>
    </source>
</evidence>
<dbReference type="AlphaFoldDB" id="W9Y327"/>
<dbReference type="eggNOG" id="ENOG502RZUI">
    <property type="taxonomic scope" value="Eukaryota"/>
</dbReference>
<evidence type="ECO:0000256" key="1">
    <source>
        <dbReference type="SAM" id="Phobius"/>
    </source>
</evidence>
<feature type="domain" description="DUF2470" evidence="2">
    <location>
        <begin position="15"/>
        <end position="89"/>
    </location>
</feature>
<dbReference type="HOGENOM" id="CLU_081019_0_0_1"/>
<dbReference type="GeneID" id="19167962"/>
<gene>
    <name evidence="3" type="ORF">A1O3_03837</name>
</gene>
<keyword evidence="4" id="KW-1185">Reference proteome</keyword>
<dbReference type="InterPro" id="IPR019595">
    <property type="entry name" value="DUF2470"/>
</dbReference>
<feature type="transmembrane region" description="Helical" evidence="1">
    <location>
        <begin position="113"/>
        <end position="131"/>
    </location>
</feature>
<accession>W9Y327</accession>
<sequence>MSAAARTPPSPDAVKARIISHMNSDHGLSLRLYLAQYARIPLLSGTQGAQLVDITLDQMIISSAHGRHTVPLSPPMKSLLEARERLVAMHTECLDSLGVSDVVVDRYTPPDTAVGWLLPALCLLIFATFPFRDQLRPESRSVVARIWSLNGSAPALAHLCYTLQPAVLGFIVVVHAAEVVWFASTKLPRYWVEPASAVWWAWVLDCFVEGVGCLSRFDRIVGKAKETKSH</sequence>